<dbReference type="KEGG" id="rsu:NHU_03298"/>
<dbReference type="AlphaFoldDB" id="A0A0D6AY01"/>
<dbReference type="InterPro" id="IPR048020">
    <property type="entry name" value="Transpos_IS3"/>
</dbReference>
<gene>
    <name evidence="2" type="ORF">NHU_00609</name>
    <name evidence="3" type="ORF">NHU_00636</name>
    <name evidence="4" type="ORF">NHU_00848</name>
    <name evidence="5" type="ORF">NHU_01677</name>
    <name evidence="6" type="ORF">NHU_02213</name>
    <name evidence="7" type="ORF">NHU_03298</name>
    <name evidence="8" type="ORF">NHU_03464</name>
</gene>
<dbReference type="KEGG" id="rsu:NHU_01677"/>
<dbReference type="EMBL" id="AP014800">
    <property type="protein sequence ID" value="BAQ69367.1"/>
    <property type="molecule type" value="Genomic_DNA"/>
</dbReference>
<dbReference type="InterPro" id="IPR036397">
    <property type="entry name" value="RNaseH_sf"/>
</dbReference>
<dbReference type="Pfam" id="PF13276">
    <property type="entry name" value="HTH_21"/>
    <property type="match status" value="1"/>
</dbReference>
<evidence type="ECO:0000313" key="2">
    <source>
        <dbReference type="EMBL" id="BAQ67778.1"/>
    </source>
</evidence>
<sequence length="301" mass="34423">MTAFIDELREEFGVEPICRVLPIAPSTYHARKAAARDPSRASARTRRDADLKDKIRKIWSDNRKLYGARKVWHALKRDGVDVARCTVERLMREMGLQGVVRGKKVITTNPDTSRPCPDDKVNREFRAERPNQLWVSDFTYVPTWSGTVYVAFVIDVFARRIVGWRVSTSMTTQFVLDALEQAIWQRKPLGNKSLIHHSDRGSQYLSIKYTERLADADVDPSVGSVGDSYDNALAESVIGLFKTEVIKQLGPWKTMQGVEWETMQWVDWYNTARLLGSIGYIPPAEAERRYLDRMLPMAKVA</sequence>
<name>A0A0D6AY01_RHOSU</name>
<dbReference type="InterPro" id="IPR001584">
    <property type="entry name" value="Integrase_cat-core"/>
</dbReference>
<dbReference type="KEGG" id="rsu:NHU_00609"/>
<dbReference type="PATRIC" id="fig|35806.4.peg.1730"/>
<dbReference type="InterPro" id="IPR050900">
    <property type="entry name" value="Transposase_IS3/IS150/IS904"/>
</dbReference>
<dbReference type="GO" id="GO:0003676">
    <property type="term" value="F:nucleic acid binding"/>
    <property type="evidence" value="ECO:0007669"/>
    <property type="project" value="InterPro"/>
</dbReference>
<dbReference type="Proteomes" id="UP000064912">
    <property type="component" value="Chromosome"/>
</dbReference>
<accession>A0A0D6AY01</accession>
<evidence type="ECO:0000313" key="7">
    <source>
        <dbReference type="EMBL" id="BAQ70438.1"/>
    </source>
</evidence>
<dbReference type="EMBL" id="AP014800">
    <property type="protein sequence ID" value="BAQ70598.1"/>
    <property type="molecule type" value="Genomic_DNA"/>
</dbReference>
<evidence type="ECO:0000313" key="8">
    <source>
        <dbReference type="EMBL" id="BAQ70598.1"/>
    </source>
</evidence>
<evidence type="ECO:0000313" key="5">
    <source>
        <dbReference type="EMBL" id="BAQ68833.1"/>
    </source>
</evidence>
<dbReference type="EMBL" id="AP014800">
    <property type="protein sequence ID" value="BAQ68016.1"/>
    <property type="molecule type" value="Genomic_DNA"/>
</dbReference>
<organism evidence="2 9">
    <name type="scientific">Rhodovulum sulfidophilum</name>
    <name type="common">Rhodobacter sulfidophilus</name>
    <dbReference type="NCBI Taxonomy" id="35806"/>
    <lineage>
        <taxon>Bacteria</taxon>
        <taxon>Pseudomonadati</taxon>
        <taxon>Pseudomonadota</taxon>
        <taxon>Alphaproteobacteria</taxon>
        <taxon>Rhodobacterales</taxon>
        <taxon>Paracoccaceae</taxon>
        <taxon>Rhodovulum</taxon>
    </lineage>
</organism>
<evidence type="ECO:0000259" key="1">
    <source>
        <dbReference type="PROSITE" id="PS50994"/>
    </source>
</evidence>
<dbReference type="KEGG" id="rsu:NHU_00848"/>
<protein>
    <submittedName>
        <fullName evidence="2">Isxal1 transposase orf b protein</fullName>
    </submittedName>
</protein>
<dbReference type="KEGG" id="rsu:NHU_03464"/>
<dbReference type="EMBL" id="AP014800">
    <property type="protein sequence ID" value="BAQ67778.1"/>
    <property type="molecule type" value="Genomic_DNA"/>
</dbReference>
<dbReference type="NCBIfam" id="NF033516">
    <property type="entry name" value="transpos_IS3"/>
    <property type="match status" value="1"/>
</dbReference>
<dbReference type="PANTHER" id="PTHR46889:SF4">
    <property type="entry name" value="TRANSPOSASE INSO FOR INSERTION SEQUENCE ELEMENT IS911B-RELATED"/>
    <property type="match status" value="1"/>
</dbReference>
<dbReference type="InterPro" id="IPR012337">
    <property type="entry name" value="RNaseH-like_sf"/>
</dbReference>
<dbReference type="EMBL" id="AP014800">
    <property type="protein sequence ID" value="BAQ70438.1"/>
    <property type="molecule type" value="Genomic_DNA"/>
</dbReference>
<dbReference type="PROSITE" id="PS50994">
    <property type="entry name" value="INTEGRASE"/>
    <property type="match status" value="1"/>
</dbReference>
<dbReference type="PANTHER" id="PTHR46889">
    <property type="entry name" value="TRANSPOSASE INSF FOR INSERTION SEQUENCE IS3B-RELATED"/>
    <property type="match status" value="1"/>
</dbReference>
<dbReference type="KEGG" id="rsu:NHU_02213"/>
<evidence type="ECO:0000313" key="6">
    <source>
        <dbReference type="EMBL" id="BAQ69367.1"/>
    </source>
</evidence>
<dbReference type="SUPFAM" id="SSF53098">
    <property type="entry name" value="Ribonuclease H-like"/>
    <property type="match status" value="1"/>
</dbReference>
<evidence type="ECO:0000313" key="3">
    <source>
        <dbReference type="EMBL" id="BAQ67805.1"/>
    </source>
</evidence>
<dbReference type="EMBL" id="AP014800">
    <property type="protein sequence ID" value="BAQ68833.1"/>
    <property type="molecule type" value="Genomic_DNA"/>
</dbReference>
<dbReference type="KEGG" id="rsu:NHU_00636"/>
<dbReference type="EMBL" id="AP014800">
    <property type="protein sequence ID" value="BAQ67805.1"/>
    <property type="molecule type" value="Genomic_DNA"/>
</dbReference>
<dbReference type="Gene3D" id="3.30.420.10">
    <property type="entry name" value="Ribonuclease H-like superfamily/Ribonuclease H"/>
    <property type="match status" value="1"/>
</dbReference>
<dbReference type="InterPro" id="IPR025948">
    <property type="entry name" value="HTH-like_dom"/>
</dbReference>
<feature type="domain" description="Integrase catalytic" evidence="1">
    <location>
        <begin position="126"/>
        <end position="290"/>
    </location>
</feature>
<dbReference type="Pfam" id="PF13333">
    <property type="entry name" value="rve_2"/>
    <property type="match status" value="1"/>
</dbReference>
<proteinExistence type="predicted"/>
<reference evidence="2 9" key="1">
    <citation type="submission" date="2015-02" db="EMBL/GenBank/DDBJ databases">
        <title>Genome sequene of Rhodovulum sulfidophilum DSM 2351.</title>
        <authorList>
            <person name="Nagao N."/>
        </authorList>
    </citation>
    <scope>NUCLEOTIDE SEQUENCE [LARGE SCALE GENOMIC DNA]</scope>
    <source>
        <strain evidence="2 9">DSM 2351</strain>
    </source>
</reference>
<evidence type="ECO:0000313" key="4">
    <source>
        <dbReference type="EMBL" id="BAQ68016.1"/>
    </source>
</evidence>
<dbReference type="GO" id="GO:0015074">
    <property type="term" value="P:DNA integration"/>
    <property type="evidence" value="ECO:0007669"/>
    <property type="project" value="InterPro"/>
</dbReference>
<evidence type="ECO:0000313" key="9">
    <source>
        <dbReference type="Proteomes" id="UP000064912"/>
    </source>
</evidence>
<dbReference type="Pfam" id="PF00665">
    <property type="entry name" value="rve"/>
    <property type="match status" value="1"/>
</dbReference>